<sequence length="65" mass="7741">MDQIYVEIQLKIHFEKKKIWTNTISTSKLCSATLINYIHPCHDHMMFQKWPMTLLQNCGPFDILC</sequence>
<evidence type="ECO:0000313" key="1">
    <source>
        <dbReference type="EMBL" id="MBX71135.1"/>
    </source>
</evidence>
<dbReference type="AlphaFoldDB" id="A0A2P2QW02"/>
<protein>
    <submittedName>
        <fullName evidence="1">Uncharacterized protein</fullName>
    </submittedName>
</protein>
<proteinExistence type="predicted"/>
<reference evidence="1" key="1">
    <citation type="submission" date="2018-02" db="EMBL/GenBank/DDBJ databases">
        <title>Rhizophora mucronata_Transcriptome.</title>
        <authorList>
            <person name="Meera S.P."/>
            <person name="Sreeshan A."/>
            <person name="Augustine A."/>
        </authorList>
    </citation>
    <scope>NUCLEOTIDE SEQUENCE</scope>
    <source>
        <tissue evidence="1">Leaf</tissue>
    </source>
</reference>
<accession>A0A2P2QW02</accession>
<organism evidence="1">
    <name type="scientific">Rhizophora mucronata</name>
    <name type="common">Asiatic mangrove</name>
    <dbReference type="NCBI Taxonomy" id="61149"/>
    <lineage>
        <taxon>Eukaryota</taxon>
        <taxon>Viridiplantae</taxon>
        <taxon>Streptophyta</taxon>
        <taxon>Embryophyta</taxon>
        <taxon>Tracheophyta</taxon>
        <taxon>Spermatophyta</taxon>
        <taxon>Magnoliopsida</taxon>
        <taxon>eudicotyledons</taxon>
        <taxon>Gunneridae</taxon>
        <taxon>Pentapetalae</taxon>
        <taxon>rosids</taxon>
        <taxon>fabids</taxon>
        <taxon>Malpighiales</taxon>
        <taxon>Rhizophoraceae</taxon>
        <taxon>Rhizophora</taxon>
    </lineage>
</organism>
<name>A0A2P2QW02_RHIMU</name>
<dbReference type="EMBL" id="GGEC01090651">
    <property type="protein sequence ID" value="MBX71135.1"/>
    <property type="molecule type" value="Transcribed_RNA"/>
</dbReference>